<dbReference type="AlphaFoldDB" id="A0A9Q3W2F3"/>
<protein>
    <submittedName>
        <fullName evidence="5">Alpha/beta hydrolase</fullName>
    </submittedName>
</protein>
<evidence type="ECO:0000256" key="3">
    <source>
        <dbReference type="PROSITE-ProRule" id="PRU10038"/>
    </source>
</evidence>
<evidence type="ECO:0000313" key="5">
    <source>
        <dbReference type="EMBL" id="MCE7507157.1"/>
    </source>
</evidence>
<dbReference type="InterPro" id="IPR013094">
    <property type="entry name" value="AB_hydrolase_3"/>
</dbReference>
<dbReference type="RefSeq" id="WP_022993723.1">
    <property type="nucleotide sequence ID" value="NZ_CP136538.1"/>
</dbReference>
<feature type="active site" evidence="3">
    <location>
        <position position="159"/>
    </location>
</feature>
<dbReference type="PANTHER" id="PTHR48081">
    <property type="entry name" value="AB HYDROLASE SUPERFAMILY PROTEIN C4A8.06C"/>
    <property type="match status" value="1"/>
</dbReference>
<dbReference type="Proteomes" id="UP001107961">
    <property type="component" value="Unassembled WGS sequence"/>
</dbReference>
<dbReference type="PANTHER" id="PTHR48081:SF30">
    <property type="entry name" value="ACETYL-HYDROLASE LIPR-RELATED"/>
    <property type="match status" value="1"/>
</dbReference>
<accession>A0A9Q3W2F3</accession>
<dbReference type="InterPro" id="IPR050300">
    <property type="entry name" value="GDXG_lipolytic_enzyme"/>
</dbReference>
<dbReference type="GO" id="GO:0004806">
    <property type="term" value="F:triacylglycerol lipase activity"/>
    <property type="evidence" value="ECO:0007669"/>
    <property type="project" value="TreeGrafter"/>
</dbReference>
<comment type="similarity">
    <text evidence="1">Belongs to the 'GDXG' lipolytic enzyme family.</text>
</comment>
<evidence type="ECO:0000256" key="2">
    <source>
        <dbReference type="ARBA" id="ARBA00022801"/>
    </source>
</evidence>
<proteinExistence type="inferred from homology"/>
<gene>
    <name evidence="5" type="ORF">LZG35_00810</name>
</gene>
<dbReference type="PROSITE" id="PS01174">
    <property type="entry name" value="LIPASE_GDXG_SER"/>
    <property type="match status" value="1"/>
</dbReference>
<feature type="domain" description="Alpha/beta hydrolase fold-3" evidence="4">
    <location>
        <begin position="85"/>
        <end position="282"/>
    </location>
</feature>
<keyword evidence="6" id="KW-1185">Reference proteome</keyword>
<evidence type="ECO:0000256" key="1">
    <source>
        <dbReference type="ARBA" id="ARBA00010515"/>
    </source>
</evidence>
<sequence length="319" mass="34659">MTTLTDALRRRRRPDQRLLAATLRRALQLLFKPVAHPRVGIAAQRRWQEALARTNPGASGMPHHNMEAGGVRCRVYQPEGADTTVLYLHGGAYITGSPSTHHGLTSHLARHSQARVVVPDYRLAPEHPCPAAIEDAMAVYQTLLDQGTDPARLALAGDSAGGGLAVATLLALKQAHLPLPASLFLISPWVDLTLTRLFDTDRDVMLSQAWLADAARAYGGDHPERPQCSPINGDLAGLPPVLIQAGADEILLNDSHRLARAVRDAGGQVRVQVHPQRWHDFQLHAGLLADADLALRGGAGFLRHHFRQPDHPAAEQTRP</sequence>
<organism evidence="5 6">
    <name type="scientific">Alloalcanivorax xenomutans</name>
    <dbReference type="NCBI Taxonomy" id="1094342"/>
    <lineage>
        <taxon>Bacteria</taxon>
        <taxon>Pseudomonadati</taxon>
        <taxon>Pseudomonadota</taxon>
        <taxon>Gammaproteobacteria</taxon>
        <taxon>Oceanospirillales</taxon>
        <taxon>Alcanivoracaceae</taxon>
        <taxon>Alloalcanivorax</taxon>
    </lineage>
</organism>
<dbReference type="PROSITE" id="PS01173">
    <property type="entry name" value="LIPASE_GDXG_HIS"/>
    <property type="match status" value="1"/>
</dbReference>
<name>A0A9Q3W2F3_9GAMM</name>
<dbReference type="GeneID" id="94685648"/>
<dbReference type="Gene3D" id="3.40.50.1820">
    <property type="entry name" value="alpha/beta hydrolase"/>
    <property type="match status" value="1"/>
</dbReference>
<evidence type="ECO:0000313" key="6">
    <source>
        <dbReference type="Proteomes" id="UP001107961"/>
    </source>
</evidence>
<dbReference type="EMBL" id="JAJVKT010000001">
    <property type="protein sequence ID" value="MCE7507157.1"/>
    <property type="molecule type" value="Genomic_DNA"/>
</dbReference>
<dbReference type="SUPFAM" id="SSF53474">
    <property type="entry name" value="alpha/beta-Hydrolases"/>
    <property type="match status" value="1"/>
</dbReference>
<reference evidence="5" key="1">
    <citation type="submission" date="2022-01" db="EMBL/GenBank/DDBJ databases">
        <authorList>
            <person name="Karlyshev A.V."/>
            <person name="Jaspars M."/>
        </authorList>
    </citation>
    <scope>NUCLEOTIDE SEQUENCE</scope>
    <source>
        <strain evidence="5">AGSA3-2</strain>
    </source>
</reference>
<comment type="caution">
    <text evidence="5">The sequence shown here is derived from an EMBL/GenBank/DDBJ whole genome shotgun (WGS) entry which is preliminary data.</text>
</comment>
<dbReference type="InterPro" id="IPR002168">
    <property type="entry name" value="Lipase_GDXG_HIS_AS"/>
</dbReference>
<evidence type="ECO:0000259" key="4">
    <source>
        <dbReference type="Pfam" id="PF07859"/>
    </source>
</evidence>
<dbReference type="InterPro" id="IPR033140">
    <property type="entry name" value="Lipase_GDXG_put_SER_AS"/>
</dbReference>
<dbReference type="InterPro" id="IPR029058">
    <property type="entry name" value="AB_hydrolase_fold"/>
</dbReference>
<keyword evidence="2 5" id="KW-0378">Hydrolase</keyword>
<dbReference type="Pfam" id="PF07859">
    <property type="entry name" value="Abhydrolase_3"/>
    <property type="match status" value="1"/>
</dbReference>